<protein>
    <submittedName>
        <fullName evidence="3">tRNA 2-selenouridine(34) synthase MnmH</fullName>
    </submittedName>
</protein>
<dbReference type="RefSeq" id="WP_079409165.1">
    <property type="nucleotide sequence ID" value="NZ_MBTG01000001.1"/>
</dbReference>
<keyword evidence="1" id="KW-0711">Selenium</keyword>
<dbReference type="SUPFAM" id="SSF52540">
    <property type="entry name" value="P-loop containing nucleoside triphosphate hydrolases"/>
    <property type="match status" value="1"/>
</dbReference>
<dbReference type="OrthoDB" id="9808735at2"/>
<dbReference type="PANTHER" id="PTHR30401:SF0">
    <property type="entry name" value="TRNA 2-SELENOURIDINE SYNTHASE"/>
    <property type="match status" value="1"/>
</dbReference>
<dbReference type="NCBIfam" id="NF008752">
    <property type="entry name" value="PRK11784.1-4"/>
    <property type="match status" value="1"/>
</dbReference>
<evidence type="ECO:0000313" key="4">
    <source>
        <dbReference type="Proteomes" id="UP000190626"/>
    </source>
</evidence>
<dbReference type="PROSITE" id="PS50206">
    <property type="entry name" value="RHODANESE_3"/>
    <property type="match status" value="1"/>
</dbReference>
<proteinExistence type="predicted"/>
<keyword evidence="4" id="KW-1185">Reference proteome</keyword>
<dbReference type="InterPro" id="IPR027417">
    <property type="entry name" value="P-loop_NTPase"/>
</dbReference>
<dbReference type="Pfam" id="PF26341">
    <property type="entry name" value="AAA_SelU"/>
    <property type="match status" value="1"/>
</dbReference>
<evidence type="ECO:0000313" key="3">
    <source>
        <dbReference type="EMBL" id="OPH62166.1"/>
    </source>
</evidence>
<dbReference type="STRING" id="1469647.BC351_02750"/>
<dbReference type="InterPro" id="IPR036873">
    <property type="entry name" value="Rhodanese-like_dom_sf"/>
</dbReference>
<comment type="caution">
    <text evidence="3">The sequence shown here is derived from an EMBL/GenBank/DDBJ whole genome shotgun (WGS) entry which is preliminary data.</text>
</comment>
<dbReference type="InterPro" id="IPR017582">
    <property type="entry name" value="SelU"/>
</dbReference>
<sequence length="352" mass="40295">MFQDITIEELLALRDKKELVMIDVRSPSEFQDATIPGSINIPFFDDNERAEIGTIYKQVSVQAAKDRGLEIISAKLPAFIKTFEGIKEQKAVFCWRGGMRSHSSATVLALMGIRTYRLTGGFRSYRRWVVDTLEKMDFKPRVCVISGNTGAGKTAILRRLQEDGYPVLDLEALAGHRGSIFGHVGLQANNQKTFEAHLVTNLLQLKDSPYFLIEGESKRIGKAVIPEFIVSKKDTGPQLYIEMPIRERARHIIENYRPLENKVELLKSFSRIKNRIHTPIAKEIEIALHEDQFEKAVSLLLEHYYDPRYEHAMNKYEQEIITIRANTIDEAVVAVKEYLKSVDVENKHLNYT</sequence>
<dbReference type="InterPro" id="IPR058840">
    <property type="entry name" value="AAA_SelU"/>
</dbReference>
<name>A0A1V4HTH7_9BACL</name>
<dbReference type="Pfam" id="PF00581">
    <property type="entry name" value="Rhodanese"/>
    <property type="match status" value="1"/>
</dbReference>
<dbReference type="Gene3D" id="3.40.50.300">
    <property type="entry name" value="P-loop containing nucleotide triphosphate hydrolases"/>
    <property type="match status" value="1"/>
</dbReference>
<dbReference type="NCBIfam" id="NF008750">
    <property type="entry name" value="PRK11784.1-2"/>
    <property type="match status" value="1"/>
</dbReference>
<dbReference type="InterPro" id="IPR001763">
    <property type="entry name" value="Rhodanese-like_dom"/>
</dbReference>
<gene>
    <name evidence="3" type="ORF">BC351_02750</name>
</gene>
<dbReference type="Gene3D" id="3.40.250.10">
    <property type="entry name" value="Rhodanese-like domain"/>
    <property type="match status" value="1"/>
</dbReference>
<dbReference type="GO" id="GO:0002098">
    <property type="term" value="P:tRNA wobble uridine modification"/>
    <property type="evidence" value="ECO:0007669"/>
    <property type="project" value="InterPro"/>
</dbReference>
<dbReference type="PANTHER" id="PTHR30401">
    <property type="entry name" value="TRNA 2-SELENOURIDINE SYNTHASE"/>
    <property type="match status" value="1"/>
</dbReference>
<dbReference type="SMART" id="SM00450">
    <property type="entry name" value="RHOD"/>
    <property type="match status" value="1"/>
</dbReference>
<dbReference type="EMBL" id="MBTG01000001">
    <property type="protein sequence ID" value="OPH62166.1"/>
    <property type="molecule type" value="Genomic_DNA"/>
</dbReference>
<dbReference type="GO" id="GO:0043828">
    <property type="term" value="F:tRNA 2-selenouridine synthase activity"/>
    <property type="evidence" value="ECO:0007669"/>
    <property type="project" value="InterPro"/>
</dbReference>
<reference evidence="4" key="1">
    <citation type="submission" date="2016-07" db="EMBL/GenBank/DDBJ databases">
        <authorList>
            <person name="Florea S."/>
            <person name="Webb J.S."/>
            <person name="Jaromczyk J."/>
            <person name="Schardl C.L."/>
        </authorList>
    </citation>
    <scope>NUCLEOTIDE SEQUENCE [LARGE SCALE GENOMIC DNA]</scope>
    <source>
        <strain evidence="4">CY1</strain>
    </source>
</reference>
<evidence type="ECO:0000256" key="1">
    <source>
        <dbReference type="ARBA" id="ARBA00023266"/>
    </source>
</evidence>
<dbReference type="Proteomes" id="UP000190626">
    <property type="component" value="Unassembled WGS sequence"/>
</dbReference>
<feature type="domain" description="Rhodanese" evidence="2">
    <location>
        <begin position="15"/>
        <end position="131"/>
    </location>
</feature>
<organism evidence="3 4">
    <name type="scientific">Paenibacillus ferrarius</name>
    <dbReference type="NCBI Taxonomy" id="1469647"/>
    <lineage>
        <taxon>Bacteria</taxon>
        <taxon>Bacillati</taxon>
        <taxon>Bacillota</taxon>
        <taxon>Bacilli</taxon>
        <taxon>Bacillales</taxon>
        <taxon>Paenibacillaceae</taxon>
        <taxon>Paenibacillus</taxon>
    </lineage>
</organism>
<evidence type="ECO:0000259" key="2">
    <source>
        <dbReference type="PROSITE" id="PS50206"/>
    </source>
</evidence>
<dbReference type="SUPFAM" id="SSF52821">
    <property type="entry name" value="Rhodanese/Cell cycle control phosphatase"/>
    <property type="match status" value="1"/>
</dbReference>
<dbReference type="NCBIfam" id="TIGR03167">
    <property type="entry name" value="tRNA_sel_U_synt"/>
    <property type="match status" value="1"/>
</dbReference>
<dbReference type="AlphaFoldDB" id="A0A1V4HTH7"/>
<accession>A0A1V4HTH7</accession>